<dbReference type="PANTHER" id="PTHR34977">
    <property type="entry name" value="UPF0337 PROTEIN YJBJ"/>
    <property type="match status" value="1"/>
</dbReference>
<dbReference type="PANTHER" id="PTHR34977:SF1">
    <property type="entry name" value="UPF0337 PROTEIN YJBJ"/>
    <property type="match status" value="1"/>
</dbReference>
<dbReference type="AlphaFoldDB" id="A0A1J8NLM0"/>
<name>A0A1J8NLM0_9COXI</name>
<reference evidence="3 4" key="1">
    <citation type="submission" date="2016-03" db="EMBL/GenBank/DDBJ databases">
        <title>Comparative genomics of Rickettsiella.</title>
        <authorList>
            <person name="Chandler C."/>
            <person name="Wang Y."/>
        </authorList>
    </citation>
    <scope>NUCLEOTIDE SEQUENCE [LARGE SCALE GENOMIC DNA]</scope>
    <source>
        <strain evidence="3 4">RCFS May 2013</strain>
    </source>
</reference>
<dbReference type="InterPro" id="IPR050423">
    <property type="entry name" value="UPF0337_stress_rsp"/>
</dbReference>
<dbReference type="InterPro" id="IPR026042">
    <property type="entry name" value="YjbJ"/>
</dbReference>
<feature type="domain" description="CsbD-like" evidence="2">
    <location>
        <begin position="5"/>
        <end position="56"/>
    </location>
</feature>
<evidence type="ECO:0000313" key="4">
    <source>
        <dbReference type="Proteomes" id="UP000183924"/>
    </source>
</evidence>
<evidence type="ECO:0000259" key="2">
    <source>
        <dbReference type="Pfam" id="PF05532"/>
    </source>
</evidence>
<dbReference type="Proteomes" id="UP000183924">
    <property type="component" value="Unassembled WGS sequence"/>
</dbReference>
<comment type="caution">
    <text evidence="3">The sequence shown here is derived from an EMBL/GenBank/DDBJ whole genome shotgun (WGS) entry which is preliminary data.</text>
</comment>
<dbReference type="EMBL" id="LUKY01000029">
    <property type="protein sequence ID" value="OIZ95802.1"/>
    <property type="molecule type" value="Genomic_DNA"/>
</dbReference>
<proteinExistence type="inferred from homology"/>
<evidence type="ECO:0000313" key="3">
    <source>
        <dbReference type="EMBL" id="OIZ95802.1"/>
    </source>
</evidence>
<protein>
    <submittedName>
        <fullName evidence="3">General stress protein CsbD</fullName>
    </submittedName>
</protein>
<dbReference type="Gene3D" id="1.10.1470.10">
    <property type="entry name" value="YjbJ"/>
    <property type="match status" value="1"/>
</dbReference>
<dbReference type="SUPFAM" id="SSF69047">
    <property type="entry name" value="Hypothetical protein YjbJ"/>
    <property type="match status" value="1"/>
</dbReference>
<accession>A0A1J8NLM0</accession>
<dbReference type="InterPro" id="IPR008462">
    <property type="entry name" value="CsbD"/>
</dbReference>
<dbReference type="STRING" id="1225476.A1D18_01345"/>
<dbReference type="PIRSF" id="PIRSF039008">
    <property type="entry name" value="YjbJ"/>
    <property type="match status" value="1"/>
</dbReference>
<comment type="similarity">
    <text evidence="1">Belongs to the UPF0337 (CsbD) family.</text>
</comment>
<organism evidence="3 4">
    <name type="scientific">Candidatus Rickettsiella isopodorum</name>
    <dbReference type="NCBI Taxonomy" id="1225476"/>
    <lineage>
        <taxon>Bacteria</taxon>
        <taxon>Pseudomonadati</taxon>
        <taxon>Pseudomonadota</taxon>
        <taxon>Gammaproteobacteria</taxon>
        <taxon>Legionellales</taxon>
        <taxon>Coxiellaceae</taxon>
        <taxon>Rickettsiella</taxon>
    </lineage>
</organism>
<evidence type="ECO:0000256" key="1">
    <source>
        <dbReference type="ARBA" id="ARBA00009129"/>
    </source>
</evidence>
<keyword evidence="4" id="KW-1185">Reference proteome</keyword>
<dbReference type="OrthoDB" id="9796058at2"/>
<gene>
    <name evidence="3" type="ORF">A1D18_01345</name>
</gene>
<sequence length="69" mass="8351">MNPEELKGKWNQIKGKLREKWAKLTDDDWEQLHGDKEKLVGKIQERYGIGKEQAEKELHEFFNKHKDHH</sequence>
<dbReference type="RefSeq" id="WP_071662023.1">
    <property type="nucleotide sequence ID" value="NZ_LUKY01000029.1"/>
</dbReference>
<dbReference type="Pfam" id="PF05532">
    <property type="entry name" value="CsbD"/>
    <property type="match status" value="1"/>
</dbReference>
<dbReference type="InterPro" id="IPR036629">
    <property type="entry name" value="YjbJ_sf"/>
</dbReference>